<dbReference type="InterPro" id="IPR036291">
    <property type="entry name" value="NAD(P)-bd_dom_sf"/>
</dbReference>
<evidence type="ECO:0000256" key="2">
    <source>
        <dbReference type="ARBA" id="ARBA00023002"/>
    </source>
</evidence>
<dbReference type="InterPro" id="IPR047618">
    <property type="entry name" value="QOR-like"/>
</dbReference>
<protein>
    <submittedName>
        <fullName evidence="4">Quinone oxidoreductase</fullName>
    </submittedName>
</protein>
<dbReference type="CDD" id="cd05286">
    <property type="entry name" value="QOR2"/>
    <property type="match status" value="1"/>
</dbReference>
<dbReference type="InterPro" id="IPR011032">
    <property type="entry name" value="GroES-like_sf"/>
</dbReference>
<dbReference type="InterPro" id="IPR013154">
    <property type="entry name" value="ADH-like_N"/>
</dbReference>
<dbReference type="Pfam" id="PF08240">
    <property type="entry name" value="ADH_N"/>
    <property type="match status" value="1"/>
</dbReference>
<dbReference type="SMART" id="SM00829">
    <property type="entry name" value="PKS_ER"/>
    <property type="match status" value="1"/>
</dbReference>
<dbReference type="Gene3D" id="3.90.180.10">
    <property type="entry name" value="Medium-chain alcohol dehydrogenases, catalytic domain"/>
    <property type="match status" value="1"/>
</dbReference>
<dbReference type="InterPro" id="IPR013149">
    <property type="entry name" value="ADH-like_C"/>
</dbReference>
<dbReference type="Pfam" id="PF00107">
    <property type="entry name" value="ADH_zinc_N"/>
    <property type="match status" value="1"/>
</dbReference>
<keyword evidence="1" id="KW-0521">NADP</keyword>
<dbReference type="GO" id="GO:0070402">
    <property type="term" value="F:NADPH binding"/>
    <property type="evidence" value="ECO:0007669"/>
    <property type="project" value="TreeGrafter"/>
</dbReference>
<keyword evidence="2" id="KW-0560">Oxidoreductase</keyword>
<dbReference type="GO" id="GO:0005829">
    <property type="term" value="C:cytosol"/>
    <property type="evidence" value="ECO:0007669"/>
    <property type="project" value="TreeGrafter"/>
</dbReference>
<gene>
    <name evidence="4" type="primary">qor</name>
    <name evidence="4" type="ORF">Dac01nite_11380</name>
</gene>
<proteinExistence type="predicted"/>
<dbReference type="EMBL" id="BONR01000002">
    <property type="protein sequence ID" value="GIG54386.1"/>
    <property type="molecule type" value="Genomic_DNA"/>
</dbReference>
<accession>A0A919UJH9</accession>
<name>A0A919UJH9_9MICO</name>
<comment type="caution">
    <text evidence="4">The sequence shown here is derived from an EMBL/GenBank/DDBJ whole genome shotgun (WGS) entry which is preliminary data.</text>
</comment>
<dbReference type="SUPFAM" id="SSF51735">
    <property type="entry name" value="NAD(P)-binding Rossmann-fold domains"/>
    <property type="match status" value="1"/>
</dbReference>
<evidence type="ECO:0000313" key="4">
    <source>
        <dbReference type="EMBL" id="GIG54386.1"/>
    </source>
</evidence>
<evidence type="ECO:0000259" key="3">
    <source>
        <dbReference type="SMART" id="SM00829"/>
    </source>
</evidence>
<dbReference type="PANTHER" id="PTHR48106">
    <property type="entry name" value="QUINONE OXIDOREDUCTASE PIG3-RELATED"/>
    <property type="match status" value="1"/>
</dbReference>
<dbReference type="GO" id="GO:0035925">
    <property type="term" value="F:mRNA 3'-UTR AU-rich region binding"/>
    <property type="evidence" value="ECO:0007669"/>
    <property type="project" value="TreeGrafter"/>
</dbReference>
<dbReference type="PANTHER" id="PTHR48106:SF13">
    <property type="entry name" value="QUINONE OXIDOREDUCTASE-RELATED"/>
    <property type="match status" value="1"/>
</dbReference>
<keyword evidence="5" id="KW-1185">Reference proteome</keyword>
<dbReference type="InterPro" id="IPR020843">
    <property type="entry name" value="ER"/>
</dbReference>
<dbReference type="AlphaFoldDB" id="A0A919UJH9"/>
<dbReference type="Gene3D" id="3.40.50.720">
    <property type="entry name" value="NAD(P)-binding Rossmann-like Domain"/>
    <property type="match status" value="1"/>
</dbReference>
<dbReference type="SUPFAM" id="SSF50129">
    <property type="entry name" value="GroES-like"/>
    <property type="match status" value="1"/>
</dbReference>
<dbReference type="RefSeq" id="WP_203654171.1">
    <property type="nucleotide sequence ID" value="NZ_BONR01000002.1"/>
</dbReference>
<reference evidence="4" key="1">
    <citation type="submission" date="2021-01" db="EMBL/GenBank/DDBJ databases">
        <title>Whole genome shotgun sequence of Demequina activiva NBRC 110675.</title>
        <authorList>
            <person name="Komaki H."/>
            <person name="Tamura T."/>
        </authorList>
    </citation>
    <scope>NUCLEOTIDE SEQUENCE</scope>
    <source>
        <strain evidence="4">NBRC 110675</strain>
    </source>
</reference>
<organism evidence="4 5">
    <name type="scientific">Demequina activiva</name>
    <dbReference type="NCBI Taxonomy" id="1582364"/>
    <lineage>
        <taxon>Bacteria</taxon>
        <taxon>Bacillati</taxon>
        <taxon>Actinomycetota</taxon>
        <taxon>Actinomycetes</taxon>
        <taxon>Micrococcales</taxon>
        <taxon>Demequinaceae</taxon>
        <taxon>Demequina</taxon>
    </lineage>
</organism>
<evidence type="ECO:0000256" key="1">
    <source>
        <dbReference type="ARBA" id="ARBA00022857"/>
    </source>
</evidence>
<sequence length="327" mass="34046">MKAIAAEHPGEPQVMTLQEVPSASPAADEVLVDVAACGVNYIDTYQRSGVYSVDFPFTPGLEGAGVVASVGTQVDWAAPGDRVAWASTSRSYAQQVRLRRSDAYQVPEGVGLDVAAAVMLQGLTAHYLSASSFPLHGGHTALVHAGAGGVGLLLTQLAVARGARVITTVSGDRKEELSRATGATEVIRYERFRDIATELPGAIRALTDGSGVDVVYDGVGASTFDGSLASLAVRGTMVLFGGASGQVPAFSLQRLNSGGSLSITRPSLGHFLRTDEERAWRAGDLFSGIAAGDLDVRIGETFSLSQASHAHEALEGRRTTGKVLLLP</sequence>
<dbReference type="Proteomes" id="UP000652354">
    <property type="component" value="Unassembled WGS sequence"/>
</dbReference>
<feature type="domain" description="Enoyl reductase (ER)" evidence="3">
    <location>
        <begin position="10"/>
        <end position="325"/>
    </location>
</feature>
<evidence type="ECO:0000313" key="5">
    <source>
        <dbReference type="Proteomes" id="UP000652354"/>
    </source>
</evidence>
<dbReference type="GO" id="GO:0003960">
    <property type="term" value="F:quinone reductase (NADPH) activity"/>
    <property type="evidence" value="ECO:0007669"/>
    <property type="project" value="InterPro"/>
</dbReference>